<gene>
    <name evidence="7" type="ORF">FC36_GL001846</name>
</gene>
<dbReference type="NCBIfam" id="TIGR01593">
    <property type="entry name" value="holin_tox_secr"/>
    <property type="match status" value="1"/>
</dbReference>
<feature type="transmembrane region" description="Helical" evidence="6">
    <location>
        <begin position="79"/>
        <end position="98"/>
    </location>
</feature>
<organism evidence="7 8">
    <name type="scientific">Ligilactobacillus equi DSM 15833 = JCM 10991</name>
    <dbReference type="NCBI Taxonomy" id="1423740"/>
    <lineage>
        <taxon>Bacteria</taxon>
        <taxon>Bacillati</taxon>
        <taxon>Bacillota</taxon>
        <taxon>Bacilli</taxon>
        <taxon>Lactobacillales</taxon>
        <taxon>Lactobacillaceae</taxon>
        <taxon>Ligilactobacillus</taxon>
    </lineage>
</organism>
<accession>A0A0R1T5I5</accession>
<dbReference type="Pfam" id="PF05105">
    <property type="entry name" value="Phage_holin_4_1"/>
    <property type="match status" value="1"/>
</dbReference>
<dbReference type="PATRIC" id="fig|1423740.3.peg.1994"/>
<evidence type="ECO:0000256" key="2">
    <source>
        <dbReference type="ARBA" id="ARBA00022692"/>
    </source>
</evidence>
<evidence type="ECO:0000313" key="7">
    <source>
        <dbReference type="EMBL" id="KRL76608.1"/>
    </source>
</evidence>
<comment type="caution">
    <text evidence="7">The sequence shown here is derived from an EMBL/GenBank/DDBJ whole genome shotgun (WGS) entry which is preliminary data.</text>
</comment>
<dbReference type="Proteomes" id="UP000051048">
    <property type="component" value="Unassembled WGS sequence"/>
</dbReference>
<dbReference type="InterPro" id="IPR006480">
    <property type="entry name" value="Phage_holin_4_1"/>
</dbReference>
<evidence type="ECO:0000256" key="1">
    <source>
        <dbReference type="ARBA" id="ARBA00004141"/>
    </source>
</evidence>
<reference evidence="7 8" key="1">
    <citation type="journal article" date="2015" name="Genome Announc.">
        <title>Expanding the biotechnology potential of lactobacilli through comparative genomics of 213 strains and associated genera.</title>
        <authorList>
            <person name="Sun Z."/>
            <person name="Harris H.M."/>
            <person name="McCann A."/>
            <person name="Guo C."/>
            <person name="Argimon S."/>
            <person name="Zhang W."/>
            <person name="Yang X."/>
            <person name="Jeffery I.B."/>
            <person name="Cooney J.C."/>
            <person name="Kagawa T.F."/>
            <person name="Liu W."/>
            <person name="Song Y."/>
            <person name="Salvetti E."/>
            <person name="Wrobel A."/>
            <person name="Rasinkangas P."/>
            <person name="Parkhill J."/>
            <person name="Rea M.C."/>
            <person name="O'Sullivan O."/>
            <person name="Ritari J."/>
            <person name="Douillard F.P."/>
            <person name="Paul Ross R."/>
            <person name="Yang R."/>
            <person name="Briner A.E."/>
            <person name="Felis G.E."/>
            <person name="de Vos W.M."/>
            <person name="Barrangou R."/>
            <person name="Klaenhammer T.R."/>
            <person name="Caufield P.W."/>
            <person name="Cui Y."/>
            <person name="Zhang H."/>
            <person name="O'Toole P.W."/>
        </authorList>
    </citation>
    <scope>NUCLEOTIDE SEQUENCE [LARGE SCALE GENOMIC DNA]</scope>
    <source>
        <strain evidence="7 8">DSM 15833</strain>
    </source>
</reference>
<evidence type="ECO:0008006" key="9">
    <source>
        <dbReference type="Google" id="ProtNLM"/>
    </source>
</evidence>
<dbReference type="STRING" id="1423740.FC36_GL001846"/>
<dbReference type="EMBL" id="AZFH01000198">
    <property type="protein sequence ID" value="KRL76608.1"/>
    <property type="molecule type" value="Genomic_DNA"/>
</dbReference>
<keyword evidence="3 6" id="KW-1133">Transmembrane helix</keyword>
<sequence length="133" mass="15071">MAWHEQLIVNSATLIDKPIITIFMALVAVDVATGYIKSLCFHITNSSKGLQGLIKHSLVVLITLLSYPILMAMNQEGWAVLWTTYYCVIYLVSIVENLGQMGLPIPPIVKKYVYKLSDEYLHEKNEKEKGEQK</sequence>
<evidence type="ECO:0000256" key="4">
    <source>
        <dbReference type="ARBA" id="ARBA00023136"/>
    </source>
</evidence>
<name>A0A0R1T5I5_9LACO</name>
<comment type="similarity">
    <text evidence="5">Belongs to the bacteriophage holin family. Cp-1 holin subfamily.</text>
</comment>
<evidence type="ECO:0000256" key="6">
    <source>
        <dbReference type="SAM" id="Phobius"/>
    </source>
</evidence>
<dbReference type="GO" id="GO:0016020">
    <property type="term" value="C:membrane"/>
    <property type="evidence" value="ECO:0007669"/>
    <property type="project" value="UniProtKB-SubCell"/>
</dbReference>
<dbReference type="AlphaFoldDB" id="A0A0R1T5I5"/>
<dbReference type="OrthoDB" id="88184at2"/>
<proteinExistence type="inferred from homology"/>
<keyword evidence="2 6" id="KW-0812">Transmembrane</keyword>
<keyword evidence="4 6" id="KW-0472">Membrane</keyword>
<evidence type="ECO:0000256" key="3">
    <source>
        <dbReference type="ARBA" id="ARBA00022989"/>
    </source>
</evidence>
<evidence type="ECO:0000313" key="8">
    <source>
        <dbReference type="Proteomes" id="UP000051048"/>
    </source>
</evidence>
<evidence type="ECO:0000256" key="5">
    <source>
        <dbReference type="ARBA" id="ARBA00023600"/>
    </source>
</evidence>
<dbReference type="RefSeq" id="WP_025020723.1">
    <property type="nucleotide sequence ID" value="NZ_AZFH01000198.1"/>
</dbReference>
<protein>
    <recommendedName>
        <fullName evidence="9">Holin</fullName>
    </recommendedName>
</protein>
<comment type="subcellular location">
    <subcellularLocation>
        <location evidence="1">Membrane</location>
        <topology evidence="1">Multi-pass membrane protein</topology>
    </subcellularLocation>
</comment>
<feature type="transmembrane region" description="Helical" evidence="6">
    <location>
        <begin position="53"/>
        <end position="73"/>
    </location>
</feature>